<protein>
    <submittedName>
        <fullName evidence="2">Uncharacterized protein</fullName>
    </submittedName>
</protein>
<accession>A0A6B3QP93</accession>
<name>A0A6B3QP93_STRTE</name>
<evidence type="ECO:0000256" key="1">
    <source>
        <dbReference type="SAM" id="MobiDB-lite"/>
    </source>
</evidence>
<dbReference type="EMBL" id="JAAIFS010000005">
    <property type="protein sequence ID" value="NEV89883.1"/>
    <property type="molecule type" value="Genomic_DNA"/>
</dbReference>
<organism evidence="2">
    <name type="scientific">Streptomyces tendae</name>
    <dbReference type="NCBI Taxonomy" id="1932"/>
    <lineage>
        <taxon>Bacteria</taxon>
        <taxon>Bacillati</taxon>
        <taxon>Actinomycetota</taxon>
        <taxon>Actinomycetes</taxon>
        <taxon>Kitasatosporales</taxon>
        <taxon>Streptomycetaceae</taxon>
        <taxon>Streptomyces</taxon>
    </lineage>
</organism>
<proteinExistence type="predicted"/>
<sequence>MTEQWDDSARRAVQKRATGMNHADAVAAEAGLRDVRQRQPKAYCLESAWRQNYLDCELAEWQRLIRLLSEDGFGVYSPDKDPAVRERTHANSKDE</sequence>
<dbReference type="RefSeq" id="WP_164459777.1">
    <property type="nucleotide sequence ID" value="NZ_JAAIFS010000005.1"/>
</dbReference>
<evidence type="ECO:0000313" key="2">
    <source>
        <dbReference type="EMBL" id="NEV89883.1"/>
    </source>
</evidence>
<feature type="region of interest" description="Disordered" evidence="1">
    <location>
        <begin position="1"/>
        <end position="21"/>
    </location>
</feature>
<gene>
    <name evidence="2" type="ORF">GUR47_24975</name>
</gene>
<dbReference type="AlphaFoldDB" id="A0A6B3QP93"/>
<comment type="caution">
    <text evidence="2">The sequence shown here is derived from an EMBL/GenBank/DDBJ whole genome shotgun (WGS) entry which is preliminary data.</text>
</comment>
<reference evidence="2" key="1">
    <citation type="journal article" date="2020" name="Microorganisms">
        <title>Isolation, Genomic and Metabolomic Characterization of Streptomyces tendae VITAKN with Quorum Sensing Inhibitory Activity from Southern India.</title>
        <authorList>
            <person name="Ishaque N.M."/>
            <person name="Burgsdorf I."/>
            <person name="Limlingan Malit J.J."/>
            <person name="Saha S."/>
            <person name="Teta R."/>
            <person name="Ewe D."/>
            <person name="Kannabiran K."/>
            <person name="Hrouzek P."/>
            <person name="Steindler L."/>
            <person name="Costantino V."/>
            <person name="Saurav K."/>
        </authorList>
    </citation>
    <scope>NUCLEOTIDE SEQUENCE</scope>
    <source>
        <strain evidence="2">VITAKN</strain>
    </source>
</reference>